<reference evidence="1" key="1">
    <citation type="journal article" date="2020" name="mSystems">
        <title>Genome- and Community-Level Interaction Insights into Carbon Utilization and Element Cycling Functions of Hydrothermarchaeota in Hydrothermal Sediment.</title>
        <authorList>
            <person name="Zhou Z."/>
            <person name="Liu Y."/>
            <person name="Xu W."/>
            <person name="Pan J."/>
            <person name="Luo Z.H."/>
            <person name="Li M."/>
        </authorList>
    </citation>
    <scope>NUCLEOTIDE SEQUENCE [LARGE SCALE GENOMIC DNA]</scope>
    <source>
        <strain evidence="1">HyVt-26</strain>
    </source>
</reference>
<comment type="caution">
    <text evidence="1">The sequence shown here is derived from an EMBL/GenBank/DDBJ whole genome shotgun (WGS) entry which is preliminary data.</text>
</comment>
<name>A0A831NVX4_9GAMM</name>
<dbReference type="EMBL" id="DRCV01000159">
    <property type="protein sequence ID" value="HDK38080.1"/>
    <property type="molecule type" value="Genomic_DNA"/>
</dbReference>
<organism evidence="1">
    <name type="scientific">Thiolapillus brandeum</name>
    <dbReference type="NCBI Taxonomy" id="1076588"/>
    <lineage>
        <taxon>Bacteria</taxon>
        <taxon>Pseudomonadati</taxon>
        <taxon>Pseudomonadota</taxon>
        <taxon>Gammaproteobacteria</taxon>
        <taxon>Chromatiales</taxon>
        <taxon>Sedimenticolaceae</taxon>
        <taxon>Thiolapillus</taxon>
    </lineage>
</organism>
<dbReference type="Gene3D" id="1.10.10.920">
    <property type="match status" value="1"/>
</dbReference>
<dbReference type="Proteomes" id="UP000885822">
    <property type="component" value="Unassembled WGS sequence"/>
</dbReference>
<evidence type="ECO:0000313" key="1">
    <source>
        <dbReference type="EMBL" id="HDK38080.1"/>
    </source>
</evidence>
<accession>A0A831NVX4</accession>
<dbReference type="AlphaFoldDB" id="A0A831NVX4"/>
<feature type="non-terminal residue" evidence="1">
    <location>
        <position position="1"/>
    </location>
</feature>
<protein>
    <submittedName>
        <fullName evidence="1">Coproporphyrinogen III oxidase</fullName>
    </submittedName>
</protein>
<proteinExistence type="predicted"/>
<sequence>VGDGLLEINDAGIQVMPVGQMLIRNICMVFDAYLKDSKGQRFSKVI</sequence>
<gene>
    <name evidence="1" type="ORF">ENG92_03585</name>
</gene>